<comment type="catalytic activity">
    <reaction evidence="4 7">
        <text>uridine(38/39/40) in tRNA = pseudouridine(38/39/40) in tRNA</text>
        <dbReference type="Rhea" id="RHEA:22376"/>
        <dbReference type="Rhea" id="RHEA-COMP:10085"/>
        <dbReference type="Rhea" id="RHEA-COMP:10087"/>
        <dbReference type="ChEBI" id="CHEBI:65314"/>
        <dbReference type="ChEBI" id="CHEBI:65315"/>
        <dbReference type="EC" id="5.4.99.12"/>
    </reaction>
</comment>
<dbReference type="CDD" id="cd02570">
    <property type="entry name" value="PseudoU_synth_EcTruA"/>
    <property type="match status" value="1"/>
</dbReference>
<dbReference type="InterPro" id="IPR001406">
    <property type="entry name" value="PsdUridine_synth_TruA"/>
</dbReference>
<evidence type="ECO:0000256" key="4">
    <source>
        <dbReference type="HAMAP-Rule" id="MF_00171"/>
    </source>
</evidence>
<evidence type="ECO:0000313" key="10">
    <source>
        <dbReference type="Proteomes" id="UP000051686"/>
    </source>
</evidence>
<dbReference type="InterPro" id="IPR020094">
    <property type="entry name" value="TruA/RsuA/RluB/E/F_N"/>
</dbReference>
<comment type="similarity">
    <text evidence="1 4 7">Belongs to the tRNA pseudouridine synthase TruA family.</text>
</comment>
<dbReference type="Proteomes" id="UP000051686">
    <property type="component" value="Unassembled WGS sequence"/>
</dbReference>
<dbReference type="Gene3D" id="3.30.70.580">
    <property type="entry name" value="Pseudouridine synthase I, catalytic domain, N-terminal subdomain"/>
    <property type="match status" value="1"/>
</dbReference>
<name>A0A0R1M785_9LACO</name>
<feature type="domain" description="Pseudouridine synthase I TruA alpha/beta" evidence="8">
    <location>
        <begin position="154"/>
        <end position="255"/>
    </location>
</feature>
<dbReference type="GO" id="GO:0031119">
    <property type="term" value="P:tRNA pseudouridine synthesis"/>
    <property type="evidence" value="ECO:0007669"/>
    <property type="project" value="UniProtKB-UniRule"/>
</dbReference>
<dbReference type="PANTHER" id="PTHR11142">
    <property type="entry name" value="PSEUDOURIDYLATE SYNTHASE"/>
    <property type="match status" value="1"/>
</dbReference>
<feature type="domain" description="Pseudouridine synthase I TruA alpha/beta" evidence="8">
    <location>
        <begin position="14"/>
        <end position="111"/>
    </location>
</feature>
<dbReference type="GO" id="GO:0160147">
    <property type="term" value="F:tRNA pseudouridine(38-40) synthase activity"/>
    <property type="evidence" value="ECO:0007669"/>
    <property type="project" value="UniProtKB-EC"/>
</dbReference>
<dbReference type="GO" id="GO:0003723">
    <property type="term" value="F:RNA binding"/>
    <property type="evidence" value="ECO:0007669"/>
    <property type="project" value="InterPro"/>
</dbReference>
<dbReference type="PANTHER" id="PTHR11142:SF0">
    <property type="entry name" value="TRNA PSEUDOURIDINE SYNTHASE-LIKE 1"/>
    <property type="match status" value="1"/>
</dbReference>
<gene>
    <name evidence="4" type="primary">truA</name>
    <name evidence="9" type="ORF">FD46_GL000042</name>
</gene>
<feature type="active site" description="Nucleophile" evidence="4 5">
    <location>
        <position position="60"/>
    </location>
</feature>
<evidence type="ECO:0000256" key="6">
    <source>
        <dbReference type="PIRSR" id="PIRSR001430-2"/>
    </source>
</evidence>
<accession>A0A0R1M785</accession>
<evidence type="ECO:0000256" key="3">
    <source>
        <dbReference type="ARBA" id="ARBA00023235"/>
    </source>
</evidence>
<dbReference type="PIRSF" id="PIRSF001430">
    <property type="entry name" value="tRNA_psdUrid_synth"/>
    <property type="match status" value="1"/>
</dbReference>
<evidence type="ECO:0000259" key="8">
    <source>
        <dbReference type="Pfam" id="PF01416"/>
    </source>
</evidence>
<dbReference type="Pfam" id="PF01416">
    <property type="entry name" value="PseudoU_synth_1"/>
    <property type="match status" value="2"/>
</dbReference>
<keyword evidence="10" id="KW-1185">Reference proteome</keyword>
<evidence type="ECO:0000256" key="7">
    <source>
        <dbReference type="RuleBase" id="RU003792"/>
    </source>
</evidence>
<dbReference type="HAMAP" id="MF_00171">
    <property type="entry name" value="TruA"/>
    <property type="match status" value="1"/>
</dbReference>
<evidence type="ECO:0000256" key="1">
    <source>
        <dbReference type="ARBA" id="ARBA00009375"/>
    </source>
</evidence>
<dbReference type="Gene3D" id="3.30.70.660">
    <property type="entry name" value="Pseudouridine synthase I, catalytic domain, C-terminal subdomain"/>
    <property type="match status" value="1"/>
</dbReference>
<comment type="caution">
    <text evidence="4">Lacks conserved residue(s) required for the propagation of feature annotation.</text>
</comment>
<comment type="caution">
    <text evidence="9">The sequence shown here is derived from an EMBL/GenBank/DDBJ whole genome shotgun (WGS) entry which is preliminary data.</text>
</comment>
<keyword evidence="2 4" id="KW-0819">tRNA processing</keyword>
<reference evidence="9 10" key="1">
    <citation type="journal article" date="2015" name="Genome Announc.">
        <title>Expanding the biotechnology potential of lactobacilli through comparative genomics of 213 strains and associated genera.</title>
        <authorList>
            <person name="Sun Z."/>
            <person name="Harris H.M."/>
            <person name="McCann A."/>
            <person name="Guo C."/>
            <person name="Argimon S."/>
            <person name="Zhang W."/>
            <person name="Yang X."/>
            <person name="Jeffery I.B."/>
            <person name="Cooney J.C."/>
            <person name="Kagawa T.F."/>
            <person name="Liu W."/>
            <person name="Song Y."/>
            <person name="Salvetti E."/>
            <person name="Wrobel A."/>
            <person name="Rasinkangas P."/>
            <person name="Parkhill J."/>
            <person name="Rea M.C."/>
            <person name="O'Sullivan O."/>
            <person name="Ritari J."/>
            <person name="Douillard F.P."/>
            <person name="Paul Ross R."/>
            <person name="Yang R."/>
            <person name="Briner A.E."/>
            <person name="Felis G.E."/>
            <person name="de Vos W.M."/>
            <person name="Barrangou R."/>
            <person name="Klaenhammer T.R."/>
            <person name="Caufield P.W."/>
            <person name="Cui Y."/>
            <person name="Zhang H."/>
            <person name="O'Toole P.W."/>
        </authorList>
    </citation>
    <scope>NUCLEOTIDE SEQUENCE [LARGE SCALE GENOMIC DNA]</scope>
    <source>
        <strain evidence="9 10">DSM 19972</strain>
    </source>
</reference>
<organism evidence="9 10">
    <name type="scientific">Liquorilactobacillus oeni DSM 19972</name>
    <dbReference type="NCBI Taxonomy" id="1423777"/>
    <lineage>
        <taxon>Bacteria</taxon>
        <taxon>Bacillati</taxon>
        <taxon>Bacillota</taxon>
        <taxon>Bacilli</taxon>
        <taxon>Lactobacillales</taxon>
        <taxon>Lactobacillaceae</taxon>
        <taxon>Liquorilactobacillus</taxon>
    </lineage>
</organism>
<evidence type="ECO:0000313" key="9">
    <source>
        <dbReference type="EMBL" id="KRL04039.1"/>
    </source>
</evidence>
<evidence type="ECO:0000256" key="2">
    <source>
        <dbReference type="ARBA" id="ARBA00022694"/>
    </source>
</evidence>
<dbReference type="FunFam" id="3.30.70.580:FF:000001">
    <property type="entry name" value="tRNA pseudouridine synthase A"/>
    <property type="match status" value="1"/>
</dbReference>
<feature type="binding site" evidence="4 6">
    <location>
        <position position="118"/>
    </location>
    <ligand>
        <name>substrate</name>
    </ligand>
</feature>
<dbReference type="AlphaFoldDB" id="A0A0R1M785"/>
<protein>
    <recommendedName>
        <fullName evidence="4">tRNA pseudouridine synthase A</fullName>
        <ecNumber evidence="4">5.4.99.12</ecNumber>
    </recommendedName>
    <alternativeName>
        <fullName evidence="4">tRNA pseudouridine(38-40) synthase</fullName>
    </alternativeName>
    <alternativeName>
        <fullName evidence="4">tRNA pseudouridylate synthase I</fullName>
    </alternativeName>
    <alternativeName>
        <fullName evidence="4">tRNA-uridine isomerase I</fullName>
    </alternativeName>
</protein>
<proteinExistence type="inferred from homology"/>
<dbReference type="InterPro" id="IPR020103">
    <property type="entry name" value="PsdUridine_synth_cat_dom_sf"/>
</dbReference>
<dbReference type="InterPro" id="IPR020097">
    <property type="entry name" value="PsdUridine_synth_TruA_a/b_dom"/>
</dbReference>
<dbReference type="EC" id="5.4.99.12" evidence="4"/>
<dbReference type="NCBIfam" id="TIGR00071">
    <property type="entry name" value="hisT_truA"/>
    <property type="match status" value="1"/>
</dbReference>
<dbReference type="SUPFAM" id="SSF55120">
    <property type="entry name" value="Pseudouridine synthase"/>
    <property type="match status" value="1"/>
</dbReference>
<comment type="function">
    <text evidence="4">Formation of pseudouridine at positions 38, 39 and 40 in the anticodon stem and loop of transfer RNAs.</text>
</comment>
<dbReference type="STRING" id="1423777.FD46_GL000042"/>
<dbReference type="EMBL" id="AZEH01000041">
    <property type="protein sequence ID" value="KRL04039.1"/>
    <property type="molecule type" value="Genomic_DNA"/>
</dbReference>
<sequence>MENEKMSNRYKIILAYDGTNFAGFQSQPHQRTVQDVLESAVNKMSTSKNFVRIFGSGRTDAGVHALGQVVHFDLENRIPEQGIVNGLNSILPLDMQVLDAHIVPSTFHARFTTHAKSYLYRVSRGRFVDPFKRFYTGHYKYSLDIELIKQAIPDIIGKHDFSSFVASGSQARSHIRTIYNATVREDLGNDEVIFEFCGNGFLYNQVRIMVAVLLEIGNGRRPVHDFLRLYEVKDRNQCRQTAPASGLYLKKVYYEKDWPQNTITDFN</sequence>
<comment type="subunit">
    <text evidence="4">Homodimer.</text>
</comment>
<dbReference type="PATRIC" id="fig|1423777.3.peg.44"/>
<keyword evidence="3 4" id="KW-0413">Isomerase</keyword>
<dbReference type="InterPro" id="IPR020095">
    <property type="entry name" value="PsdUridine_synth_TruA_C"/>
</dbReference>
<evidence type="ECO:0000256" key="5">
    <source>
        <dbReference type="PIRSR" id="PIRSR001430-1"/>
    </source>
</evidence>